<keyword evidence="4" id="KW-1185">Reference proteome</keyword>
<dbReference type="Proteomes" id="UP000654482">
    <property type="component" value="Unassembled WGS sequence"/>
</dbReference>
<accession>A0A8J7ARX1</accession>
<dbReference type="SUPFAM" id="SSF51126">
    <property type="entry name" value="Pectin lyase-like"/>
    <property type="match status" value="1"/>
</dbReference>
<evidence type="ECO:0000313" key="3">
    <source>
        <dbReference type="EMBL" id="MBE9115106.1"/>
    </source>
</evidence>
<dbReference type="EMBL" id="JADEWZ010000004">
    <property type="protein sequence ID" value="MBE9115106.1"/>
    <property type="molecule type" value="Genomic_DNA"/>
</dbReference>
<protein>
    <submittedName>
        <fullName evidence="3">Filamentous hemagglutinin N-terminal domain-containing protein</fullName>
    </submittedName>
</protein>
<gene>
    <name evidence="3" type="ORF">IQ249_04250</name>
</gene>
<dbReference type="AlphaFoldDB" id="A0A8J7ARX1"/>
<dbReference type="Gene3D" id="2.160.20.10">
    <property type="entry name" value="Single-stranded right-handed beta-helix, Pectin lyase-like"/>
    <property type="match status" value="1"/>
</dbReference>
<dbReference type="RefSeq" id="WP_194028190.1">
    <property type="nucleotide sequence ID" value="NZ_JADEWZ010000004.1"/>
</dbReference>
<dbReference type="InterPro" id="IPR008638">
    <property type="entry name" value="FhaB/CdiA-like_TPS"/>
</dbReference>
<dbReference type="SMART" id="SM00912">
    <property type="entry name" value="Haemagg_act"/>
    <property type="match status" value="1"/>
</dbReference>
<organism evidence="3 4">
    <name type="scientific">Lusitaniella coriacea LEGE 07157</name>
    <dbReference type="NCBI Taxonomy" id="945747"/>
    <lineage>
        <taxon>Bacteria</taxon>
        <taxon>Bacillati</taxon>
        <taxon>Cyanobacteriota</taxon>
        <taxon>Cyanophyceae</taxon>
        <taxon>Spirulinales</taxon>
        <taxon>Lusitaniellaceae</taxon>
        <taxon>Lusitaniella</taxon>
    </lineage>
</organism>
<comment type="caution">
    <text evidence="3">The sequence shown here is derived from an EMBL/GenBank/DDBJ whole genome shotgun (WGS) entry which is preliminary data.</text>
</comment>
<evidence type="ECO:0000313" key="4">
    <source>
        <dbReference type="Proteomes" id="UP000654482"/>
    </source>
</evidence>
<evidence type="ECO:0000256" key="1">
    <source>
        <dbReference type="SAM" id="SignalP"/>
    </source>
</evidence>
<evidence type="ECO:0000259" key="2">
    <source>
        <dbReference type="SMART" id="SM00912"/>
    </source>
</evidence>
<dbReference type="InterPro" id="IPR012334">
    <property type="entry name" value="Pectin_lyas_fold"/>
</dbReference>
<keyword evidence="1" id="KW-0732">Signal</keyword>
<reference evidence="3" key="1">
    <citation type="submission" date="2020-10" db="EMBL/GenBank/DDBJ databases">
        <authorList>
            <person name="Castelo-Branco R."/>
            <person name="Eusebio N."/>
            <person name="Adriana R."/>
            <person name="Vieira A."/>
            <person name="Brugerolle De Fraissinette N."/>
            <person name="Rezende De Castro R."/>
            <person name="Schneider M.P."/>
            <person name="Vasconcelos V."/>
            <person name="Leao P.N."/>
        </authorList>
    </citation>
    <scope>NUCLEOTIDE SEQUENCE</scope>
    <source>
        <strain evidence="3">LEGE 07157</strain>
    </source>
</reference>
<dbReference type="InterPro" id="IPR011050">
    <property type="entry name" value="Pectin_lyase_fold/virulence"/>
</dbReference>
<feature type="domain" description="Filamentous haemagglutinin FhaB/tRNA nuclease CdiA-like TPS" evidence="2">
    <location>
        <begin position="24"/>
        <end position="137"/>
    </location>
</feature>
<dbReference type="NCBIfam" id="TIGR01901">
    <property type="entry name" value="adhes_NPXG"/>
    <property type="match status" value="1"/>
</dbReference>
<feature type="chain" id="PRO_5035254090" evidence="1">
    <location>
        <begin position="22"/>
        <end position="402"/>
    </location>
</feature>
<name>A0A8J7ARX1_9CYAN</name>
<sequence length="402" mass="41903">MHTSVSLTIIFLSFLGTSARAQIVPDSTLRNNSAVNLVGSQWNITGGETVGNNLFHSFNTFNIGTGEAAIFDNAPTLQNIISRVTGGTGSTIDGLIQANGDSNLFLINPSGIILGSNAQLNLGGSFFGSTADSIVFSNGSSFSATNPQAAPLLAMNIPLGLQSGGNSVNLAVLEPDSQLLPSVSLTLNDTNIVVGVNNGQNLSDIELTNITIDLGESGGVTIQVQGTPIEIGNISPEITPTVNTPRIVLSGLEPNALNQFLGTVISNQLPSSAPISSTFTSNSLRIDSVTVLEQFLDDFANPSSQMALGCEAYGESRFVVTGRGGLPEDPTIPIRGQTLWRDMQAFSSTATGKGGDVSTQEIETSPPLVEAKSWQVNEAGNVELVAVLPQEIARAEILSCQN</sequence>
<proteinExistence type="predicted"/>
<dbReference type="Pfam" id="PF05860">
    <property type="entry name" value="TPS"/>
    <property type="match status" value="1"/>
</dbReference>
<feature type="signal peptide" evidence="1">
    <location>
        <begin position="1"/>
        <end position="21"/>
    </location>
</feature>